<comment type="caution">
    <text evidence="1">The sequence shown here is derived from an EMBL/GenBank/DDBJ whole genome shotgun (WGS) entry which is preliminary data.</text>
</comment>
<dbReference type="Proteomes" id="UP000442535">
    <property type="component" value="Unassembled WGS sequence"/>
</dbReference>
<name>A0A7K0K5G6_9ACTO</name>
<evidence type="ECO:0000313" key="2">
    <source>
        <dbReference type="Proteomes" id="UP000442535"/>
    </source>
</evidence>
<dbReference type="RefSeq" id="WP_154546582.1">
    <property type="nucleotide sequence ID" value="NZ_JAQYQY010000010.1"/>
</dbReference>
<reference evidence="1 2" key="1">
    <citation type="submission" date="2019-08" db="EMBL/GenBank/DDBJ databases">
        <title>In-depth cultivation of the pig gut microbiome towards novel bacterial diversity and tailored functional studies.</title>
        <authorList>
            <person name="Wylensek D."/>
            <person name="Hitch T.C.A."/>
            <person name="Clavel T."/>
        </authorList>
    </citation>
    <scope>NUCLEOTIDE SEQUENCE [LARGE SCALE GENOMIC DNA]</scope>
    <source>
        <strain evidence="1 2">RF-GAM-744-WT-7</strain>
    </source>
</reference>
<dbReference type="Gene3D" id="1.20.1330.10">
    <property type="entry name" value="f41 fragment of flagellin, N-terminal domain"/>
    <property type="match status" value="1"/>
</dbReference>
<protein>
    <submittedName>
        <fullName evidence="1">FlaA</fullName>
    </submittedName>
</protein>
<dbReference type="AlphaFoldDB" id="A0A7K0K5G6"/>
<organism evidence="1 2">
    <name type="scientific">Mobiluncus porci</name>
    <dbReference type="NCBI Taxonomy" id="2652278"/>
    <lineage>
        <taxon>Bacteria</taxon>
        <taxon>Bacillati</taxon>
        <taxon>Actinomycetota</taxon>
        <taxon>Actinomycetes</taxon>
        <taxon>Actinomycetales</taxon>
        <taxon>Actinomycetaceae</taxon>
        <taxon>Mobiluncus</taxon>
    </lineage>
</organism>
<evidence type="ECO:0000313" key="1">
    <source>
        <dbReference type="EMBL" id="MST50679.1"/>
    </source>
</evidence>
<accession>A0A7K0K5G6</accession>
<proteinExistence type="predicted"/>
<sequence>MQLNGLGLYQSNALAQPWFNSSKAAEANVVGKELADSNRGTVPLSANKVAALAPKSLVSNGKLAKVNGIGDELQVSPTSNTRAEVSRANLSAQTAQAAVTTAKAVNDSLGKTEMILAGMSDIVSALANPGTLTVSRRQELSGQFGQLSAGLDVLVSGESFAGHKTLDGKFRATFSVGGESKVTIDATLPNGKAFSVEGLGLEGFAVFLSENGATLQPEQGEAMGRGLDIARSAVSQVRSGLDQAADAAMGAMTETSPLMSSEVGGSREIALNLAQAAKESVKNGGAAAFRAQANTAMSSALRLLV</sequence>
<keyword evidence="2" id="KW-1185">Reference proteome</keyword>
<dbReference type="EMBL" id="VUMY01000029">
    <property type="protein sequence ID" value="MST50679.1"/>
    <property type="molecule type" value="Genomic_DNA"/>
</dbReference>
<dbReference type="SUPFAM" id="SSF64518">
    <property type="entry name" value="Phase 1 flagellin"/>
    <property type="match status" value="1"/>
</dbReference>
<gene>
    <name evidence="1" type="ORF">FYJ63_10695</name>
</gene>